<accession>A0A1S4AL40</accession>
<dbReference type="Proteomes" id="UP000790787">
    <property type="component" value="Chromosome 14"/>
</dbReference>
<evidence type="ECO:0000313" key="9">
    <source>
        <dbReference type="Proteomes" id="UP000790787"/>
    </source>
</evidence>
<dbReference type="InterPro" id="IPR017972">
    <property type="entry name" value="Cyt_P450_CS"/>
</dbReference>
<keyword evidence="8" id="KW-0472">Membrane</keyword>
<dbReference type="GO" id="GO:0006629">
    <property type="term" value="P:lipid metabolic process"/>
    <property type="evidence" value="ECO:0007669"/>
    <property type="project" value="UniProtKB-ARBA"/>
</dbReference>
<dbReference type="OMA" id="VPCENAF"/>
<dbReference type="PRINTS" id="PR00463">
    <property type="entry name" value="EP450I"/>
</dbReference>
<protein>
    <submittedName>
        <fullName evidence="10">Alkane hydroxylase MAH1-like</fullName>
    </submittedName>
</protein>
<dbReference type="RefSeq" id="XP_016477381.1">
    <property type="nucleotide sequence ID" value="XM_016621895.2"/>
</dbReference>
<keyword evidence="6 7" id="KW-0349">Heme</keyword>
<dbReference type="KEGG" id="nta:107798865"/>
<keyword evidence="8" id="KW-1133">Transmembrane helix</keyword>
<evidence type="ECO:0000256" key="1">
    <source>
        <dbReference type="ARBA" id="ARBA00001971"/>
    </source>
</evidence>
<dbReference type="RefSeq" id="XP_016477381.1">
    <property type="nucleotide sequence ID" value="XM_016621895.1"/>
</dbReference>
<evidence type="ECO:0000256" key="8">
    <source>
        <dbReference type="SAM" id="Phobius"/>
    </source>
</evidence>
<dbReference type="GO" id="GO:0016705">
    <property type="term" value="F:oxidoreductase activity, acting on paired donors, with incorporation or reduction of molecular oxygen"/>
    <property type="evidence" value="ECO:0007669"/>
    <property type="project" value="InterPro"/>
</dbReference>
<keyword evidence="5 6" id="KW-0408">Iron</keyword>
<dbReference type="AlphaFoldDB" id="A0A1S4AL40"/>
<dbReference type="PANTHER" id="PTHR24296">
    <property type="entry name" value="CYTOCHROME P450"/>
    <property type="match status" value="1"/>
</dbReference>
<dbReference type="PROSITE" id="PS00086">
    <property type="entry name" value="CYTOCHROME_P450"/>
    <property type="match status" value="1"/>
</dbReference>
<dbReference type="Gene3D" id="1.10.630.10">
    <property type="entry name" value="Cytochrome P450"/>
    <property type="match status" value="1"/>
</dbReference>
<dbReference type="PaxDb" id="4097-A0A1S4AL40"/>
<dbReference type="Pfam" id="PF00067">
    <property type="entry name" value="p450"/>
    <property type="match status" value="1"/>
</dbReference>
<dbReference type="GO" id="GO:0020037">
    <property type="term" value="F:heme binding"/>
    <property type="evidence" value="ECO:0007669"/>
    <property type="project" value="InterPro"/>
</dbReference>
<keyword evidence="7" id="KW-0503">Monooxygenase</keyword>
<dbReference type="GeneID" id="107798865"/>
<dbReference type="SMR" id="A0A1S4AL40"/>
<sequence>MGILEYSLTLVIIYIVLILYLTYSILLIYLRGITWSKKPVTPTNWPLIGMLPGLLRNTHRLHEFVTEILIESEGIFEFKGPVFSNLNMLFSSDPVNLHHMLSKNFNNYPKGSEYKKMFDIMGDGIFNVDNELWEVQRKITISIMSHPKFLSCLERNVWDKVVKGLQPVLDNFAKQGSCFDLQDIFQRFTFDTISKLLLDHDPGSLSIDLPTDSLFKNAFQDAGDAILYRHIMPESCWKLQKWLRVGKEKKLSQAWKAFDQLIYSCISRKQEEMLRRSGFIEEEDEDFDFLTACMKAYNSLFMKNIVDTDLENNNAKQFLRDTCMNLMFAGKDTTSSALTWFFWLLAKNPSVQTTIRDEIQEILQLKEDENLRFFNVQESRELVYLHGALCESLRLFPPIPLEHKIATETDILPSGHHLCPGKRVILSFYTMGRMETLWGNDCLDFKPERWISGGRGKIKHEPSFKFPVFNAGPRTCLGKDISFFQMKMVAATIIFNYQVQLVEGQHLDFPSASILLQLKMKHGLKVRLIQRSSL</sequence>
<feature type="transmembrane region" description="Helical" evidence="8">
    <location>
        <begin position="6"/>
        <end position="30"/>
    </location>
</feature>
<keyword evidence="9" id="KW-1185">Reference proteome</keyword>
<dbReference type="OrthoDB" id="1470350at2759"/>
<reference evidence="9" key="1">
    <citation type="journal article" date="2014" name="Nat. Commun.">
        <title>The tobacco genome sequence and its comparison with those of tomato and potato.</title>
        <authorList>
            <person name="Sierro N."/>
            <person name="Battey J.N."/>
            <person name="Ouadi S."/>
            <person name="Bakaher N."/>
            <person name="Bovet L."/>
            <person name="Willig A."/>
            <person name="Goepfert S."/>
            <person name="Peitsch M.C."/>
            <person name="Ivanov N.V."/>
        </authorList>
    </citation>
    <scope>NUCLEOTIDE SEQUENCE [LARGE SCALE GENOMIC DNA]</scope>
</reference>
<proteinExistence type="inferred from homology"/>
<keyword evidence="8" id="KW-0812">Transmembrane</keyword>
<dbReference type="InterPro" id="IPR002401">
    <property type="entry name" value="Cyt_P450_E_grp-I"/>
</dbReference>
<evidence type="ECO:0000256" key="5">
    <source>
        <dbReference type="ARBA" id="ARBA00023004"/>
    </source>
</evidence>
<gene>
    <name evidence="10" type="primary">LOC107798865</name>
</gene>
<evidence type="ECO:0000256" key="6">
    <source>
        <dbReference type="PIRSR" id="PIRSR602401-1"/>
    </source>
</evidence>
<comment type="cofactor">
    <cofactor evidence="1 6">
        <name>heme</name>
        <dbReference type="ChEBI" id="CHEBI:30413"/>
    </cofactor>
</comment>
<dbReference type="GO" id="GO:0005506">
    <property type="term" value="F:iron ion binding"/>
    <property type="evidence" value="ECO:0007669"/>
    <property type="project" value="InterPro"/>
</dbReference>
<evidence type="ECO:0000256" key="4">
    <source>
        <dbReference type="ARBA" id="ARBA00023002"/>
    </source>
</evidence>
<dbReference type="InterPro" id="IPR036396">
    <property type="entry name" value="Cyt_P450_sf"/>
</dbReference>
<dbReference type="GO" id="GO:0004497">
    <property type="term" value="F:monooxygenase activity"/>
    <property type="evidence" value="ECO:0007669"/>
    <property type="project" value="UniProtKB-KW"/>
</dbReference>
<reference evidence="10" key="2">
    <citation type="submission" date="2025-08" db="UniProtKB">
        <authorList>
            <consortium name="RefSeq"/>
        </authorList>
    </citation>
    <scope>IDENTIFICATION</scope>
    <source>
        <tissue evidence="10">Leaf</tissue>
    </source>
</reference>
<evidence type="ECO:0000256" key="3">
    <source>
        <dbReference type="ARBA" id="ARBA00022723"/>
    </source>
</evidence>
<dbReference type="STRING" id="4097.A0A1S4AL40"/>
<dbReference type="CDD" id="cd11064">
    <property type="entry name" value="CYP86A"/>
    <property type="match status" value="1"/>
</dbReference>
<dbReference type="PRINTS" id="PR00385">
    <property type="entry name" value="P450"/>
</dbReference>
<evidence type="ECO:0000256" key="7">
    <source>
        <dbReference type="RuleBase" id="RU000461"/>
    </source>
</evidence>
<dbReference type="SUPFAM" id="SSF48264">
    <property type="entry name" value="Cytochrome P450"/>
    <property type="match status" value="1"/>
</dbReference>
<feature type="binding site" description="axial binding residue" evidence="6">
    <location>
        <position position="476"/>
    </location>
    <ligand>
        <name>heme</name>
        <dbReference type="ChEBI" id="CHEBI:30413"/>
    </ligand>
    <ligandPart>
        <name>Fe</name>
        <dbReference type="ChEBI" id="CHEBI:18248"/>
    </ligandPart>
</feature>
<evidence type="ECO:0000256" key="2">
    <source>
        <dbReference type="ARBA" id="ARBA00010617"/>
    </source>
</evidence>
<name>A0A1S4AL40_TOBAC</name>
<comment type="similarity">
    <text evidence="2 7">Belongs to the cytochrome P450 family.</text>
</comment>
<keyword evidence="3 6" id="KW-0479">Metal-binding</keyword>
<dbReference type="InterPro" id="IPR001128">
    <property type="entry name" value="Cyt_P450"/>
</dbReference>
<keyword evidence="4 7" id="KW-0560">Oxidoreductase</keyword>
<evidence type="ECO:0000313" key="10">
    <source>
        <dbReference type="RefSeq" id="XP_016477381.1"/>
    </source>
</evidence>
<organism evidence="9 10">
    <name type="scientific">Nicotiana tabacum</name>
    <name type="common">Common tobacco</name>
    <dbReference type="NCBI Taxonomy" id="4097"/>
    <lineage>
        <taxon>Eukaryota</taxon>
        <taxon>Viridiplantae</taxon>
        <taxon>Streptophyta</taxon>
        <taxon>Embryophyta</taxon>
        <taxon>Tracheophyta</taxon>
        <taxon>Spermatophyta</taxon>
        <taxon>Magnoliopsida</taxon>
        <taxon>eudicotyledons</taxon>
        <taxon>Gunneridae</taxon>
        <taxon>Pentapetalae</taxon>
        <taxon>asterids</taxon>
        <taxon>lamiids</taxon>
        <taxon>Solanales</taxon>
        <taxon>Solanaceae</taxon>
        <taxon>Nicotianoideae</taxon>
        <taxon>Nicotianeae</taxon>
        <taxon>Nicotiana</taxon>
    </lineage>
</organism>